<evidence type="ECO:0000313" key="3">
    <source>
        <dbReference type="Proteomes" id="UP000581688"/>
    </source>
</evidence>
<organism evidence="2 3">
    <name type="scientific">Salirhabdus euzebyi</name>
    <dbReference type="NCBI Taxonomy" id="394506"/>
    <lineage>
        <taxon>Bacteria</taxon>
        <taxon>Bacillati</taxon>
        <taxon>Bacillota</taxon>
        <taxon>Bacilli</taxon>
        <taxon>Bacillales</taxon>
        <taxon>Bacillaceae</taxon>
        <taxon>Salirhabdus</taxon>
    </lineage>
</organism>
<dbReference type="Pfam" id="PF03161">
    <property type="entry name" value="LAGLIDADG_2"/>
    <property type="match status" value="1"/>
</dbReference>
<dbReference type="InterPro" id="IPR027434">
    <property type="entry name" value="Homing_endonucl"/>
</dbReference>
<gene>
    <name evidence="2" type="ORF">HNQ94_002070</name>
</gene>
<dbReference type="GO" id="GO:0004519">
    <property type="term" value="F:endonuclease activity"/>
    <property type="evidence" value="ECO:0007669"/>
    <property type="project" value="InterPro"/>
</dbReference>
<accession>A0A841Q5E6</accession>
<evidence type="ECO:0000313" key="2">
    <source>
        <dbReference type="EMBL" id="MBB6453621.1"/>
    </source>
</evidence>
<dbReference type="SUPFAM" id="SSF55608">
    <property type="entry name" value="Homing endonucleases"/>
    <property type="match status" value="1"/>
</dbReference>
<protein>
    <recommendedName>
        <fullName evidence="1">Homing endonuclease LAGLIDADG domain-containing protein</fullName>
    </recommendedName>
</protein>
<proteinExistence type="predicted"/>
<name>A0A841Q5E6_9BACI</name>
<reference evidence="2 3" key="1">
    <citation type="submission" date="2020-08" db="EMBL/GenBank/DDBJ databases">
        <title>Genomic Encyclopedia of Type Strains, Phase IV (KMG-IV): sequencing the most valuable type-strain genomes for metagenomic binning, comparative biology and taxonomic classification.</title>
        <authorList>
            <person name="Goeker M."/>
        </authorList>
    </citation>
    <scope>NUCLEOTIDE SEQUENCE [LARGE SCALE GENOMIC DNA]</scope>
    <source>
        <strain evidence="2 3">DSM 19612</strain>
    </source>
</reference>
<dbReference type="InterPro" id="IPR004860">
    <property type="entry name" value="LAGLIDADG_dom"/>
</dbReference>
<dbReference type="AlphaFoldDB" id="A0A841Q5E6"/>
<sequence>MIANNHIFLSKIAGKLLGDGSITVQKGRKPRFQFTHCIKDKGWSIHSYIELKGLIPLSEPRYRKVIDPRTKAGYTEGYYVLSKTSPIITQLESIWYHNRIKVVPMDFLEKYFNNLTLAWWFQDDGHLKLDKHTMKPRKIILSTDSFTKQENNQLINLLKRKYTITFTLDKQNRLIIYDATQILYFLHLVQPHIHHSMYRKTIPLLPLHDKVPIKAKRTTIYLPEEIKITKPTQELNQHLVLLSKVLRTYKKGDFYNYLYPLYIKELKNINRTNSYQILIQPRNLLLLNQLKSYTGFTYSELATLCFLIAYRK</sequence>
<dbReference type="RefSeq" id="WP_174496033.1">
    <property type="nucleotide sequence ID" value="NZ_CADDWK010000006.1"/>
</dbReference>
<dbReference type="Gene3D" id="3.10.28.10">
    <property type="entry name" value="Homing endonucleases"/>
    <property type="match status" value="2"/>
</dbReference>
<feature type="domain" description="Homing endonuclease LAGLIDADG" evidence="1">
    <location>
        <begin position="12"/>
        <end position="174"/>
    </location>
</feature>
<comment type="caution">
    <text evidence="2">The sequence shown here is derived from an EMBL/GenBank/DDBJ whole genome shotgun (WGS) entry which is preliminary data.</text>
</comment>
<keyword evidence="3" id="KW-1185">Reference proteome</keyword>
<evidence type="ECO:0000259" key="1">
    <source>
        <dbReference type="Pfam" id="PF03161"/>
    </source>
</evidence>
<dbReference type="EMBL" id="JACHGH010000005">
    <property type="protein sequence ID" value="MBB6453621.1"/>
    <property type="molecule type" value="Genomic_DNA"/>
</dbReference>
<dbReference type="Proteomes" id="UP000581688">
    <property type="component" value="Unassembled WGS sequence"/>
</dbReference>